<accession>A0A0E9QNE7</accession>
<organism evidence="1">
    <name type="scientific">Anguilla anguilla</name>
    <name type="common">European freshwater eel</name>
    <name type="synonym">Muraena anguilla</name>
    <dbReference type="NCBI Taxonomy" id="7936"/>
    <lineage>
        <taxon>Eukaryota</taxon>
        <taxon>Metazoa</taxon>
        <taxon>Chordata</taxon>
        <taxon>Craniata</taxon>
        <taxon>Vertebrata</taxon>
        <taxon>Euteleostomi</taxon>
        <taxon>Actinopterygii</taxon>
        <taxon>Neopterygii</taxon>
        <taxon>Teleostei</taxon>
        <taxon>Anguilliformes</taxon>
        <taxon>Anguillidae</taxon>
        <taxon>Anguilla</taxon>
    </lineage>
</organism>
<proteinExistence type="predicted"/>
<dbReference type="EMBL" id="GBXM01090131">
    <property type="protein sequence ID" value="JAH18446.1"/>
    <property type="molecule type" value="Transcribed_RNA"/>
</dbReference>
<evidence type="ECO:0000313" key="1">
    <source>
        <dbReference type="EMBL" id="JAH18446.1"/>
    </source>
</evidence>
<reference evidence="1" key="2">
    <citation type="journal article" date="2015" name="Fish Shellfish Immunol.">
        <title>Early steps in the European eel (Anguilla anguilla)-Vibrio vulnificus interaction in the gills: Role of the RtxA13 toxin.</title>
        <authorList>
            <person name="Callol A."/>
            <person name="Pajuelo D."/>
            <person name="Ebbesson L."/>
            <person name="Teles M."/>
            <person name="MacKenzie S."/>
            <person name="Amaro C."/>
        </authorList>
    </citation>
    <scope>NUCLEOTIDE SEQUENCE</scope>
</reference>
<protein>
    <submittedName>
        <fullName evidence="1">Uncharacterized protein</fullName>
    </submittedName>
</protein>
<dbReference type="AlphaFoldDB" id="A0A0E9QNE7"/>
<sequence length="50" mass="5195">MDLGGAGGPKGRPKVHFCCVKAGGFTICWCVSVHNAHGWTISTCLTCLAC</sequence>
<name>A0A0E9QNE7_ANGAN</name>
<reference evidence="1" key="1">
    <citation type="submission" date="2014-11" db="EMBL/GenBank/DDBJ databases">
        <authorList>
            <person name="Amaro Gonzalez C."/>
        </authorList>
    </citation>
    <scope>NUCLEOTIDE SEQUENCE</scope>
</reference>